<dbReference type="EMBL" id="CP002902">
    <property type="protein sequence ID" value="AEJ44130.1"/>
    <property type="molecule type" value="Genomic_DNA"/>
</dbReference>
<dbReference type="InterPro" id="IPR003018">
    <property type="entry name" value="GAF"/>
</dbReference>
<dbReference type="GO" id="GO:0052621">
    <property type="term" value="F:diguanylate cyclase activity"/>
    <property type="evidence" value="ECO:0007669"/>
    <property type="project" value="TreeGrafter"/>
</dbReference>
<name>F8IFP6_ALIAT</name>
<evidence type="ECO:0000259" key="2">
    <source>
        <dbReference type="PROSITE" id="PS50887"/>
    </source>
</evidence>
<dbReference type="GO" id="GO:0005886">
    <property type="term" value="C:plasma membrane"/>
    <property type="evidence" value="ECO:0007669"/>
    <property type="project" value="TreeGrafter"/>
</dbReference>
<dbReference type="PATRIC" id="fig|1048834.4.peg.2103"/>
<dbReference type="PANTHER" id="PTHR45138">
    <property type="entry name" value="REGULATORY COMPONENTS OF SENSORY TRANSDUCTION SYSTEM"/>
    <property type="match status" value="1"/>
</dbReference>
<dbReference type="eggNOG" id="COG2199">
    <property type="taxonomic scope" value="Bacteria"/>
</dbReference>
<dbReference type="Gene3D" id="3.30.450.40">
    <property type="match status" value="1"/>
</dbReference>
<keyword evidence="1" id="KW-0812">Transmembrane</keyword>
<dbReference type="GO" id="GO:0043709">
    <property type="term" value="P:cell adhesion involved in single-species biofilm formation"/>
    <property type="evidence" value="ECO:0007669"/>
    <property type="project" value="TreeGrafter"/>
</dbReference>
<feature type="domain" description="GGDEF" evidence="2">
    <location>
        <begin position="606"/>
        <end position="741"/>
    </location>
</feature>
<gene>
    <name evidence="3" type="ordered locus">TC41_2224</name>
</gene>
<evidence type="ECO:0000313" key="4">
    <source>
        <dbReference type="Proteomes" id="UP000000292"/>
    </source>
</evidence>
<dbReference type="AlphaFoldDB" id="F8IFP6"/>
<dbReference type="CDD" id="cd01949">
    <property type="entry name" value="GGDEF"/>
    <property type="match status" value="2"/>
</dbReference>
<dbReference type="SMART" id="SM00065">
    <property type="entry name" value="GAF"/>
    <property type="match status" value="1"/>
</dbReference>
<protein>
    <submittedName>
        <fullName evidence="3">Diguanylate cyclase</fullName>
    </submittedName>
</protein>
<keyword evidence="1" id="KW-0472">Membrane</keyword>
<dbReference type="GO" id="GO:1902201">
    <property type="term" value="P:negative regulation of bacterial-type flagellum-dependent cell motility"/>
    <property type="evidence" value="ECO:0007669"/>
    <property type="project" value="TreeGrafter"/>
</dbReference>
<dbReference type="NCBIfam" id="TIGR00254">
    <property type="entry name" value="GGDEF"/>
    <property type="match status" value="2"/>
</dbReference>
<dbReference type="InterPro" id="IPR029016">
    <property type="entry name" value="GAF-like_dom_sf"/>
</dbReference>
<feature type="transmembrane region" description="Helical" evidence="1">
    <location>
        <begin position="58"/>
        <end position="78"/>
    </location>
</feature>
<dbReference type="Pfam" id="PF13185">
    <property type="entry name" value="GAF_2"/>
    <property type="match status" value="1"/>
</dbReference>
<feature type="transmembrane region" description="Helical" evidence="1">
    <location>
        <begin position="220"/>
        <end position="237"/>
    </location>
</feature>
<dbReference type="Pfam" id="PF00990">
    <property type="entry name" value="GGDEF"/>
    <property type="match status" value="2"/>
</dbReference>
<dbReference type="PANTHER" id="PTHR45138:SF9">
    <property type="entry name" value="DIGUANYLATE CYCLASE DGCM-RELATED"/>
    <property type="match status" value="1"/>
</dbReference>
<feature type="transmembrane region" description="Helical" evidence="1">
    <location>
        <begin position="124"/>
        <end position="143"/>
    </location>
</feature>
<dbReference type="InterPro" id="IPR000160">
    <property type="entry name" value="GGDEF_dom"/>
</dbReference>
<dbReference type="InterPro" id="IPR043128">
    <property type="entry name" value="Rev_trsase/Diguanyl_cyclase"/>
</dbReference>
<dbReference type="PROSITE" id="PS50887">
    <property type="entry name" value="GGDEF"/>
    <property type="match status" value="2"/>
</dbReference>
<keyword evidence="1" id="KW-1133">Transmembrane helix</keyword>
<dbReference type="HOGENOM" id="CLU_383878_0_0_9"/>
<dbReference type="FunFam" id="3.30.70.270:FF:000001">
    <property type="entry name" value="Diguanylate cyclase domain protein"/>
    <property type="match status" value="1"/>
</dbReference>
<dbReference type="eggNOG" id="COG2203">
    <property type="taxonomic scope" value="Bacteria"/>
</dbReference>
<dbReference type="Proteomes" id="UP000000292">
    <property type="component" value="Chromosome"/>
</dbReference>
<dbReference type="STRING" id="1048834.TC41_2224"/>
<organism evidence="3 4">
    <name type="scientific">Alicyclobacillus acidocaldarius (strain Tc-4-1)</name>
    <name type="common">Bacillus acidocaldarius</name>
    <dbReference type="NCBI Taxonomy" id="1048834"/>
    <lineage>
        <taxon>Bacteria</taxon>
        <taxon>Bacillati</taxon>
        <taxon>Bacillota</taxon>
        <taxon>Bacilli</taxon>
        <taxon>Bacillales</taxon>
        <taxon>Alicyclobacillaceae</taxon>
        <taxon>Alicyclobacillus</taxon>
    </lineage>
</organism>
<dbReference type="eggNOG" id="COG3706">
    <property type="taxonomic scope" value="Bacteria"/>
</dbReference>
<feature type="transmembrane region" description="Helical" evidence="1">
    <location>
        <begin position="155"/>
        <end position="179"/>
    </location>
</feature>
<dbReference type="SUPFAM" id="SSF55073">
    <property type="entry name" value="Nucleotide cyclase"/>
    <property type="match status" value="2"/>
</dbReference>
<reference evidence="4" key="2">
    <citation type="submission" date="2011-06" db="EMBL/GenBank/DDBJ databases">
        <title>The complete genome sequence of Alicyclobacillus acidocaldarius sp. Tc-4-1.</title>
        <authorList>
            <person name="Chen Y."/>
            <person name="He Y."/>
            <person name="Dong Z."/>
            <person name="Hu S."/>
        </authorList>
    </citation>
    <scope>NUCLEOTIDE SEQUENCE [LARGE SCALE GENOMIC DNA]</scope>
    <source>
        <strain evidence="4">Tc-4-1</strain>
    </source>
</reference>
<dbReference type="InterPro" id="IPR050469">
    <property type="entry name" value="Diguanylate_Cyclase"/>
</dbReference>
<dbReference type="KEGG" id="aad:TC41_2224"/>
<reference evidence="3 4" key="1">
    <citation type="journal article" date="2011" name="J. Bacteriol.">
        <title>Complete Genome Sequence of Alicyclobacillus acidocaldarius Strain Tc-4-1.</title>
        <authorList>
            <person name="Chen Y."/>
            <person name="He Y."/>
            <person name="Zhang B."/>
            <person name="Yang J."/>
            <person name="Li W."/>
            <person name="Dong Z."/>
            <person name="Hu S."/>
        </authorList>
    </citation>
    <scope>NUCLEOTIDE SEQUENCE [LARGE SCALE GENOMIC DNA]</scope>
    <source>
        <strain evidence="3 4">Tc-4-1</strain>
    </source>
</reference>
<dbReference type="Gene3D" id="3.30.70.270">
    <property type="match status" value="2"/>
</dbReference>
<feature type="transmembrane region" description="Helical" evidence="1">
    <location>
        <begin position="191"/>
        <end position="214"/>
    </location>
</feature>
<proteinExistence type="predicted"/>
<dbReference type="InterPro" id="IPR029787">
    <property type="entry name" value="Nucleotide_cyclase"/>
</dbReference>
<dbReference type="SMART" id="SM00267">
    <property type="entry name" value="GGDEF"/>
    <property type="match status" value="2"/>
</dbReference>
<feature type="domain" description="GGDEF" evidence="2">
    <location>
        <begin position="439"/>
        <end position="573"/>
    </location>
</feature>
<evidence type="ECO:0000313" key="3">
    <source>
        <dbReference type="EMBL" id="AEJ44130.1"/>
    </source>
</evidence>
<evidence type="ECO:0000256" key="1">
    <source>
        <dbReference type="SAM" id="Phobius"/>
    </source>
</evidence>
<sequence length="741" mass="83366">MNCLYWKLEEFERARVGWGVGMAEGIPLKRQTVYSLIVGIFGCGTALVELPELRHANLWFFIAMLVLACLVEAMPVPLRLGSASLTPAVLFSYVTLNGREEAMLCAIAAAFVPAMRRHWDFETVFFNAGQYALSTLAMWWVLHQLISLPLSRIDALAVGALVLSAAVFLVVNHAFVQIIQWLRGALFWSSVWTALVTDLINLALCIPFALLVVMLDSTSAWLAPIMVLPLLMLAYMLRSHRQAMDLQEIHECLANLATEFDMRQIALEAAHLAKRMTLADCVAVFVIDGRGCLAPAAVYPRSYEAEFSMEGWPESEGGVIWKTIHQRDHVIVPDVRKDARVRFLGETPTFLSMAIFPMHAHQKAHGAIVCYAKRPKAFNHMHEYMDALANQVSVLLENAKLYQELQDRSFRDEATGLLNYRYFYEELARRVQASLRENRPVSVLIVDVDFFKRFNDTYGHLAGDVVLREVGRILERHAAPDGVAARYGGEEFAVLLWASAHEAYEIAEAIRQDVWKLAVDFEGYHLQGITVSIGMATCPDHSESDRDLLVKADSAMYWGAKQRGRNRTAMYAPEFDTQLFVDPLTSLYTHHFVNIRVRDEMAHGTTCWGVICLDLVRFSEINAAYGFEAGDEVLRQAGVVIRQVLRHSELACRYGGDEMLIIIPNVSELELAGICRRVTQVIEQHPFHVGENTLSVRVACGMEVYDVVQDGADLFNRIEELFARLHAPLHVSEPESPSHTI</sequence>
<accession>F8IFP6</accession>
<dbReference type="SUPFAM" id="SSF55781">
    <property type="entry name" value="GAF domain-like"/>
    <property type="match status" value="1"/>
</dbReference>
<feature type="transmembrane region" description="Helical" evidence="1">
    <location>
        <begin position="32"/>
        <end position="51"/>
    </location>
</feature>